<dbReference type="OrthoDB" id="5118063at2"/>
<dbReference type="EMBL" id="SMRU01000031">
    <property type="protein sequence ID" value="TDF91284.1"/>
    <property type="molecule type" value="Genomic_DNA"/>
</dbReference>
<dbReference type="AlphaFoldDB" id="A0A4V2ZS00"/>
<dbReference type="SUPFAM" id="SSF48498">
    <property type="entry name" value="Tetracyclin repressor-like, C-terminal domain"/>
    <property type="match status" value="1"/>
</dbReference>
<evidence type="ECO:0000313" key="2">
    <source>
        <dbReference type="Proteomes" id="UP000295511"/>
    </source>
</evidence>
<accession>A0A4V2ZS00</accession>
<dbReference type="InterPro" id="IPR036271">
    <property type="entry name" value="Tet_transcr_reg_TetR-rel_C_sf"/>
</dbReference>
<evidence type="ECO:0000313" key="1">
    <source>
        <dbReference type="EMBL" id="TDF91284.1"/>
    </source>
</evidence>
<gene>
    <name evidence="1" type="ORF">E1809_21220</name>
</gene>
<name>A0A4V2ZS00_9MICC</name>
<organism evidence="1 2">
    <name type="scientific">Arthrobacter terricola</name>
    <dbReference type="NCBI Taxonomy" id="2547396"/>
    <lineage>
        <taxon>Bacteria</taxon>
        <taxon>Bacillati</taxon>
        <taxon>Actinomycetota</taxon>
        <taxon>Actinomycetes</taxon>
        <taxon>Micrococcales</taxon>
        <taxon>Micrococcaceae</taxon>
        <taxon>Arthrobacter</taxon>
    </lineage>
</organism>
<dbReference type="Proteomes" id="UP000295511">
    <property type="component" value="Unassembled WGS sequence"/>
</dbReference>
<proteinExistence type="predicted"/>
<dbReference type="RefSeq" id="WP_133206242.1">
    <property type="nucleotide sequence ID" value="NZ_SMRU01000031.1"/>
</dbReference>
<protein>
    <submittedName>
        <fullName evidence="1">Uncharacterized protein</fullName>
    </submittedName>
</protein>
<reference evidence="1 2" key="1">
    <citation type="submission" date="2019-03" db="EMBL/GenBank/DDBJ databases">
        <title>Whole genome sequence of Arthrobacter sp JH1-1.</title>
        <authorList>
            <person name="Trinh H.N."/>
        </authorList>
    </citation>
    <scope>NUCLEOTIDE SEQUENCE [LARGE SCALE GENOMIC DNA]</scope>
    <source>
        <strain evidence="1 2">JH1-1</strain>
    </source>
</reference>
<sequence>MTGTAAWSVRAGRACGRREGGIIRTLTEEEIELEVRRLYGTVDGLQLQWLADPSIDLLSALEAVLEKTIASWTRETGPV</sequence>
<keyword evidence="2" id="KW-1185">Reference proteome</keyword>
<comment type="caution">
    <text evidence="1">The sequence shown here is derived from an EMBL/GenBank/DDBJ whole genome shotgun (WGS) entry which is preliminary data.</text>
</comment>
<dbReference type="Gene3D" id="1.10.357.10">
    <property type="entry name" value="Tetracycline Repressor, domain 2"/>
    <property type="match status" value="1"/>
</dbReference>